<sequence length="188" mass="20979">MHMNGRSRLSRKVYKDPGAAVTHLPVLQAAGHGLVVNASSSQNSGRNPTSMSPAARRMHVSVLLTVTNEYRMKATSSDEDTLQSLPSPEIMLNLENSYDFWRCRELTSSPQPPSQVCHRRQTRGNTLSWWSRTLFTRELGPSSLRVINRGNARVGLSSEPRVHVDLKTLCGLLAVNSLMPYPHQLTME</sequence>
<accession>A0A0E9N8P3</accession>
<keyword evidence="3" id="KW-1185">Reference proteome</keyword>
<evidence type="ECO:0000313" key="2">
    <source>
        <dbReference type="EMBL" id="GAO46168.1"/>
    </source>
</evidence>
<evidence type="ECO:0000313" key="3">
    <source>
        <dbReference type="Proteomes" id="UP000033140"/>
    </source>
</evidence>
<name>A0A0E9N8P3_SAICN</name>
<reference evidence="2 3" key="1">
    <citation type="journal article" date="2011" name="J. Gen. Appl. Microbiol.">
        <title>Draft genome sequencing of the enigmatic yeast Saitoella complicata.</title>
        <authorList>
            <person name="Nishida H."/>
            <person name="Hamamoto M."/>
            <person name="Sugiyama J."/>
        </authorList>
    </citation>
    <scope>NUCLEOTIDE SEQUENCE [LARGE SCALE GENOMIC DNA]</scope>
    <source>
        <strain evidence="2 3">NRRL Y-17804</strain>
    </source>
</reference>
<organism evidence="2 3">
    <name type="scientific">Saitoella complicata (strain BCRC 22490 / CBS 7301 / JCM 7358 / NBRC 10748 / NRRL Y-17804)</name>
    <dbReference type="NCBI Taxonomy" id="698492"/>
    <lineage>
        <taxon>Eukaryota</taxon>
        <taxon>Fungi</taxon>
        <taxon>Dikarya</taxon>
        <taxon>Ascomycota</taxon>
        <taxon>Taphrinomycotina</taxon>
        <taxon>Taphrinomycotina incertae sedis</taxon>
        <taxon>Saitoella</taxon>
    </lineage>
</organism>
<reference evidence="2 3" key="3">
    <citation type="journal article" date="2015" name="Genome Announc.">
        <title>Draft Genome Sequence of the Archiascomycetous Yeast Saitoella complicata.</title>
        <authorList>
            <person name="Yamauchi K."/>
            <person name="Kondo S."/>
            <person name="Hamamoto M."/>
            <person name="Takahashi Y."/>
            <person name="Ogura Y."/>
            <person name="Hayashi T."/>
            <person name="Nishida H."/>
        </authorList>
    </citation>
    <scope>NUCLEOTIDE SEQUENCE [LARGE SCALE GENOMIC DNA]</scope>
    <source>
        <strain evidence="2 3">NRRL Y-17804</strain>
    </source>
</reference>
<comment type="caution">
    <text evidence="2">The sequence shown here is derived from an EMBL/GenBank/DDBJ whole genome shotgun (WGS) entry which is preliminary data.</text>
</comment>
<dbReference type="Proteomes" id="UP000033140">
    <property type="component" value="Unassembled WGS sequence"/>
</dbReference>
<protein>
    <submittedName>
        <fullName evidence="2">Uncharacterized protein</fullName>
    </submittedName>
</protein>
<gene>
    <name evidence="2" type="ORF">G7K_0405-t1</name>
</gene>
<feature type="compositionally biased region" description="Polar residues" evidence="1">
    <location>
        <begin position="37"/>
        <end position="52"/>
    </location>
</feature>
<feature type="region of interest" description="Disordered" evidence="1">
    <location>
        <begin position="37"/>
        <end position="56"/>
    </location>
</feature>
<proteinExistence type="predicted"/>
<evidence type="ECO:0000256" key="1">
    <source>
        <dbReference type="SAM" id="MobiDB-lite"/>
    </source>
</evidence>
<reference evidence="2 3" key="2">
    <citation type="journal article" date="2014" name="J. Gen. Appl. Microbiol.">
        <title>The early diverging ascomycetous budding yeast Saitoella complicata has three histone deacetylases belonging to the Clr6, Hos2, and Rpd3 lineages.</title>
        <authorList>
            <person name="Nishida H."/>
            <person name="Matsumoto T."/>
            <person name="Kondo S."/>
            <person name="Hamamoto M."/>
            <person name="Yoshikawa H."/>
        </authorList>
    </citation>
    <scope>NUCLEOTIDE SEQUENCE [LARGE SCALE GENOMIC DNA]</scope>
    <source>
        <strain evidence="2 3">NRRL Y-17804</strain>
    </source>
</reference>
<dbReference type="EMBL" id="BACD03000002">
    <property type="protein sequence ID" value="GAO46168.1"/>
    <property type="molecule type" value="Genomic_DNA"/>
</dbReference>
<dbReference type="AlphaFoldDB" id="A0A0E9N8P3"/>